<dbReference type="PROSITE" id="PS50102">
    <property type="entry name" value="RRM"/>
    <property type="match status" value="1"/>
</dbReference>
<reference evidence="5" key="1">
    <citation type="submission" date="2024-06" db="EMBL/GenBank/DDBJ databases">
        <authorList>
            <person name="Liu X."/>
            <person name="Lenzi L."/>
            <person name="Haldenby T S."/>
            <person name="Uol C."/>
        </authorList>
    </citation>
    <scope>NUCLEOTIDE SEQUENCE</scope>
</reference>
<evidence type="ECO:0000256" key="2">
    <source>
        <dbReference type="PROSITE-ProRule" id="PRU00176"/>
    </source>
</evidence>
<dbReference type="Proteomes" id="UP001497525">
    <property type="component" value="Unassembled WGS sequence"/>
</dbReference>
<sequence>MGKKTKKNRFNKSVDVDVVYSSNTIAEVDPTDNMAELNISKEKAEELQKIRAKLPTFSQPSMIETEMAKLPNTKPFRAFVHNVAFSATETDVRNFFAPLQIAGINMVGGDGGSRGFCFVDFETRDDLAKALARSDTCLAGRPINVRIADPNNNERGGGGYGRDRNSFGGMRRGDNSHDWRKGGYKPAALRDDEVADSGSGEWRRGATVSRGPSGTGGSFAQDRPFRPERPALDRPPLDRPPIERPPLERPSLERPTERPKLNLLPRSDKVVSKTDDPPRDPKIFGYAKPVDTYSKEREIEERLMASAGGTD</sequence>
<protein>
    <recommendedName>
        <fullName evidence="4">RRM domain-containing protein</fullName>
    </recommendedName>
</protein>
<feature type="domain" description="RRM" evidence="4">
    <location>
        <begin position="76"/>
        <end position="150"/>
    </location>
</feature>
<evidence type="ECO:0000259" key="4">
    <source>
        <dbReference type="PROSITE" id="PS50102"/>
    </source>
</evidence>
<dbReference type="SUPFAM" id="SSF54928">
    <property type="entry name" value="RNA-binding domain, RBD"/>
    <property type="match status" value="1"/>
</dbReference>
<proteinExistence type="predicted"/>
<dbReference type="InterPro" id="IPR035979">
    <property type="entry name" value="RBD_domain_sf"/>
</dbReference>
<dbReference type="PANTHER" id="PTHR23236:SF11">
    <property type="entry name" value="EUKARYOTIC TRANSLATION INITIATION FACTOR 4H"/>
    <property type="match status" value="1"/>
</dbReference>
<dbReference type="InterPro" id="IPR000504">
    <property type="entry name" value="RRM_dom"/>
</dbReference>
<dbReference type="GO" id="GO:0003723">
    <property type="term" value="F:RNA binding"/>
    <property type="evidence" value="ECO:0007669"/>
    <property type="project" value="UniProtKB-UniRule"/>
</dbReference>
<dbReference type="SMART" id="SM00360">
    <property type="entry name" value="RRM"/>
    <property type="match status" value="1"/>
</dbReference>
<dbReference type="AlphaFoldDB" id="A0AAV2TUD6"/>
<feature type="compositionally biased region" description="Basic and acidic residues" evidence="3">
    <location>
        <begin position="223"/>
        <end position="282"/>
    </location>
</feature>
<evidence type="ECO:0000256" key="3">
    <source>
        <dbReference type="SAM" id="MobiDB-lite"/>
    </source>
</evidence>
<keyword evidence="1 2" id="KW-0694">RNA-binding</keyword>
<dbReference type="Gene3D" id="3.30.70.330">
    <property type="match status" value="1"/>
</dbReference>
<gene>
    <name evidence="5" type="ORF">CDAUBV1_LOCUS16050</name>
</gene>
<dbReference type="PANTHER" id="PTHR23236">
    <property type="entry name" value="EUKARYOTIC TRANSLATION INITIATION FACTOR 4B/4H"/>
    <property type="match status" value="1"/>
</dbReference>
<feature type="compositionally biased region" description="Basic and acidic residues" evidence="3">
    <location>
        <begin position="161"/>
        <end position="181"/>
    </location>
</feature>
<dbReference type="Pfam" id="PF00076">
    <property type="entry name" value="RRM_1"/>
    <property type="match status" value="1"/>
</dbReference>
<evidence type="ECO:0000313" key="6">
    <source>
        <dbReference type="Proteomes" id="UP001497525"/>
    </source>
</evidence>
<comment type="caution">
    <text evidence="5">The sequence shown here is derived from an EMBL/GenBank/DDBJ whole genome shotgun (WGS) entry which is preliminary data.</text>
</comment>
<evidence type="ECO:0000313" key="5">
    <source>
        <dbReference type="EMBL" id="CAL5140755.1"/>
    </source>
</evidence>
<dbReference type="InterPro" id="IPR012677">
    <property type="entry name" value="Nucleotide-bd_a/b_plait_sf"/>
</dbReference>
<dbReference type="EMBL" id="CAXLJL010000778">
    <property type="protein sequence ID" value="CAL5140755.1"/>
    <property type="molecule type" value="Genomic_DNA"/>
</dbReference>
<dbReference type="GO" id="GO:0005730">
    <property type="term" value="C:nucleolus"/>
    <property type="evidence" value="ECO:0007669"/>
    <property type="project" value="TreeGrafter"/>
</dbReference>
<organism evidence="5 6">
    <name type="scientific">Calicophoron daubneyi</name>
    <name type="common">Rumen fluke</name>
    <name type="synonym">Paramphistomum daubneyi</name>
    <dbReference type="NCBI Taxonomy" id="300641"/>
    <lineage>
        <taxon>Eukaryota</taxon>
        <taxon>Metazoa</taxon>
        <taxon>Spiralia</taxon>
        <taxon>Lophotrochozoa</taxon>
        <taxon>Platyhelminthes</taxon>
        <taxon>Trematoda</taxon>
        <taxon>Digenea</taxon>
        <taxon>Plagiorchiida</taxon>
        <taxon>Pronocephalata</taxon>
        <taxon>Paramphistomoidea</taxon>
        <taxon>Paramphistomidae</taxon>
        <taxon>Calicophoron</taxon>
    </lineage>
</organism>
<evidence type="ECO:0000256" key="1">
    <source>
        <dbReference type="ARBA" id="ARBA00022884"/>
    </source>
</evidence>
<accession>A0AAV2TUD6</accession>
<name>A0AAV2TUD6_CALDB</name>
<feature type="region of interest" description="Disordered" evidence="3">
    <location>
        <begin position="146"/>
        <end position="286"/>
    </location>
</feature>